<evidence type="ECO:0000256" key="5">
    <source>
        <dbReference type="SAM" id="MobiDB-lite"/>
    </source>
</evidence>
<dbReference type="GO" id="GO:0005737">
    <property type="term" value="C:cytoplasm"/>
    <property type="evidence" value="ECO:0007669"/>
    <property type="project" value="InterPro"/>
</dbReference>
<evidence type="ECO:0000259" key="7">
    <source>
        <dbReference type="PROSITE" id="PS50238"/>
    </source>
</evidence>
<dbReference type="Pfam" id="PF14604">
    <property type="entry name" value="SH3_9"/>
    <property type="match status" value="1"/>
</dbReference>
<evidence type="ECO:0008006" key="10">
    <source>
        <dbReference type="Google" id="ProtNLM"/>
    </source>
</evidence>
<dbReference type="GO" id="GO:0007165">
    <property type="term" value="P:signal transduction"/>
    <property type="evidence" value="ECO:0007669"/>
    <property type="project" value="InterPro"/>
</dbReference>
<dbReference type="InterPro" id="IPR047225">
    <property type="entry name" value="PH_GRAF"/>
</dbReference>
<feature type="region of interest" description="Disordered" evidence="5">
    <location>
        <begin position="152"/>
        <end position="173"/>
    </location>
</feature>
<dbReference type="SUPFAM" id="SSF50044">
    <property type="entry name" value="SH3-domain"/>
    <property type="match status" value="1"/>
</dbReference>
<feature type="compositionally biased region" description="Polar residues" evidence="5">
    <location>
        <begin position="766"/>
        <end position="787"/>
    </location>
</feature>
<dbReference type="Pfam" id="PF16746">
    <property type="entry name" value="BAR_3"/>
    <property type="match status" value="1"/>
</dbReference>
<feature type="region of interest" description="Disordered" evidence="5">
    <location>
        <begin position="762"/>
        <end position="815"/>
    </location>
</feature>
<feature type="compositionally biased region" description="Low complexity" evidence="5">
    <location>
        <begin position="523"/>
        <end position="536"/>
    </location>
</feature>
<protein>
    <recommendedName>
        <fullName evidence="10">Rho GTPase-activating protein 26</fullName>
    </recommendedName>
</protein>
<dbReference type="InterPro" id="IPR001452">
    <property type="entry name" value="SH3_domain"/>
</dbReference>
<dbReference type="PANTHER" id="PTHR12552">
    <property type="entry name" value="OLIGOPHRENIN 1"/>
    <property type="match status" value="1"/>
</dbReference>
<keyword evidence="4" id="KW-0175">Coiled coil</keyword>
<reference evidence="8" key="1">
    <citation type="submission" date="2021-02" db="EMBL/GenBank/DDBJ databases">
        <authorList>
            <person name="Nowell W R."/>
        </authorList>
    </citation>
    <scope>NUCLEOTIDE SEQUENCE</scope>
    <source>
        <strain evidence="8">Ploen Becks lab</strain>
    </source>
</reference>
<dbReference type="CDD" id="cd01249">
    <property type="entry name" value="BAR-PH_GRAF_family"/>
    <property type="match status" value="1"/>
</dbReference>
<feature type="coiled-coil region" evidence="4">
    <location>
        <begin position="26"/>
        <end position="53"/>
    </location>
</feature>
<dbReference type="InterPro" id="IPR011993">
    <property type="entry name" value="PH-like_dom_sf"/>
</dbReference>
<dbReference type="PANTHER" id="PTHR12552:SF1">
    <property type="entry name" value="RHO GTPASE-ACTIVATING PROTEIN GRAF"/>
    <property type="match status" value="1"/>
</dbReference>
<dbReference type="Proteomes" id="UP000663879">
    <property type="component" value="Unassembled WGS sequence"/>
</dbReference>
<dbReference type="Gene3D" id="2.30.29.30">
    <property type="entry name" value="Pleckstrin-homology domain (PH domain)/Phosphotyrosine-binding domain (PTB)"/>
    <property type="match status" value="1"/>
</dbReference>
<evidence type="ECO:0000256" key="3">
    <source>
        <dbReference type="PROSITE-ProRule" id="PRU00192"/>
    </source>
</evidence>
<evidence type="ECO:0000256" key="2">
    <source>
        <dbReference type="ARBA" id="ARBA00022468"/>
    </source>
</evidence>
<dbReference type="InterPro" id="IPR027267">
    <property type="entry name" value="AH/BAR_dom_sf"/>
</dbReference>
<dbReference type="PROSITE" id="PS50238">
    <property type="entry name" value="RHOGAP"/>
    <property type="match status" value="1"/>
</dbReference>
<feature type="compositionally biased region" description="Low complexity" evidence="5">
    <location>
        <begin position="788"/>
        <end position="812"/>
    </location>
</feature>
<dbReference type="GO" id="GO:0005096">
    <property type="term" value="F:GTPase activator activity"/>
    <property type="evidence" value="ECO:0007669"/>
    <property type="project" value="UniProtKB-KW"/>
</dbReference>
<evidence type="ECO:0000256" key="1">
    <source>
        <dbReference type="ARBA" id="ARBA00022443"/>
    </source>
</evidence>
<name>A0A813M2B8_9BILA</name>
<dbReference type="SUPFAM" id="SSF50729">
    <property type="entry name" value="PH domain-like"/>
    <property type="match status" value="1"/>
</dbReference>
<dbReference type="Gene3D" id="1.20.1270.60">
    <property type="entry name" value="Arfaptin homology (AH) domain/BAR domain"/>
    <property type="match status" value="1"/>
</dbReference>
<sequence length="972" mass="110790">MVQIQKLDHLEYKEAILDSPEFREKLKKHEKHINETNKNIKNLLKKFEDVLAACDVLQMAQDSFATSLKEFPVGFVGDTNEEESDLIESFDCTFTLFQDIKEFSNKMINTGQKLIKQIDDFRKEKLDDFKDKKKEYERQTIKYNTVLEKYLQSSQNSKKDKNSEEHSTDSKENDRIVSQENSMFYKKCLDYVLCIQEFEDKWLLFFAQTIFAFVQNWKTFYHEGHEKYVDYDERFKKSQGGIQALSNNFEYFKLKSKEFVDNILKSPDYYINNSSDQNISKQGYLYLLEKKTLGSSTRVKHYCKYYKENKKLEVIPYNQSANKPFQIEVYFVNNCQKSSSDKRFVFDVSLRDKSYSNIHTYQAISYDDYKAWFAVMDGKELTPVLSNFSIKSDPVYILDRNGINFIKRCIQLLEDEKIKEEGIYRKNGVSHKINQFIEKNFVNIQLSLYNSNFQSSSNDNLISESNNNCDNQSTSSSSFIQSVLKSANLPLISHSSSFSTISFNTSQHSNDNSNNSLDHKSVSPSNFNGNNSKSNSLINGSDPEDTCTITSALKHYLIHLKEPLMTFESNQQFLAACRKELFKDRITEIHRLLHSLPPLHFEAIELLIKHLYKVSKYSQQNKMTTSNLATCFGPTVFRTQQECVSNLYNIKFYSEIVELLIINQEHMFTKNVDAHLFDLLSPIKSPPSMLAGAMTIINNTTNGTDSPKVVKLRKNNPITANMAGKRLFNQNLRNTIMNASKTSVSSDSSQSDKEFQSHSCLIPYPLTTSSPTQNQRKGTDTPTNLRANNSTNLQSPSSSLSSPSTSTVPSPNFNGLNNSSITINAQAKPARPSDNNLQKIAINNSNLINLNRSSTPSLTYNACGKNLVTSPSNQRSSMLPSTGALAPSTNSTSSLNSNFNSPKLENNNNSPARLKRARTLYNCEADNPSELSFEANVIIFNVRRSKESGWLEATYNGKHGLVPGNYVQILDE</sequence>
<evidence type="ECO:0000259" key="6">
    <source>
        <dbReference type="PROSITE" id="PS50002"/>
    </source>
</evidence>
<dbReference type="OrthoDB" id="3183924at2759"/>
<dbReference type="SMART" id="SM00324">
    <property type="entry name" value="RhoGAP"/>
    <property type="match status" value="1"/>
</dbReference>
<accession>A0A813M2B8</accession>
<feature type="domain" description="Rho-GAP" evidence="7">
    <location>
        <begin position="379"/>
        <end position="668"/>
    </location>
</feature>
<evidence type="ECO:0000256" key="4">
    <source>
        <dbReference type="SAM" id="Coils"/>
    </source>
</evidence>
<feature type="domain" description="SH3" evidence="6">
    <location>
        <begin position="912"/>
        <end position="972"/>
    </location>
</feature>
<dbReference type="InterPro" id="IPR036028">
    <property type="entry name" value="SH3-like_dom_sf"/>
</dbReference>
<evidence type="ECO:0000313" key="8">
    <source>
        <dbReference type="EMBL" id="CAF0705805.1"/>
    </source>
</evidence>
<dbReference type="InterPro" id="IPR004148">
    <property type="entry name" value="BAR_dom"/>
</dbReference>
<comment type="caution">
    <text evidence="8">The sequence shown here is derived from an EMBL/GenBank/DDBJ whole genome shotgun (WGS) entry which is preliminary data.</text>
</comment>
<dbReference type="Gene3D" id="2.30.30.40">
    <property type="entry name" value="SH3 Domains"/>
    <property type="match status" value="1"/>
</dbReference>
<dbReference type="AlphaFoldDB" id="A0A813M2B8"/>
<keyword evidence="9" id="KW-1185">Reference proteome</keyword>
<dbReference type="Gene3D" id="1.10.555.10">
    <property type="entry name" value="Rho GTPase activation protein"/>
    <property type="match status" value="1"/>
</dbReference>
<feature type="region of interest" description="Disordered" evidence="5">
    <location>
        <begin position="509"/>
        <end position="540"/>
    </location>
</feature>
<gene>
    <name evidence="8" type="ORF">OXX778_LOCUS295</name>
</gene>
<evidence type="ECO:0000313" key="9">
    <source>
        <dbReference type="Proteomes" id="UP000663879"/>
    </source>
</evidence>
<feature type="compositionally biased region" description="Polar residues" evidence="5">
    <location>
        <begin position="871"/>
        <end position="880"/>
    </location>
</feature>
<dbReference type="InterPro" id="IPR008936">
    <property type="entry name" value="Rho_GTPase_activation_prot"/>
</dbReference>
<dbReference type="EMBL" id="CAJNOC010000013">
    <property type="protein sequence ID" value="CAF0705805.1"/>
    <property type="molecule type" value="Genomic_DNA"/>
</dbReference>
<dbReference type="Pfam" id="PF00620">
    <property type="entry name" value="RhoGAP"/>
    <property type="match status" value="1"/>
</dbReference>
<feature type="region of interest" description="Disordered" evidence="5">
    <location>
        <begin position="871"/>
        <end position="911"/>
    </location>
</feature>
<keyword evidence="2" id="KW-0343">GTPase activation</keyword>
<feature type="compositionally biased region" description="Basic and acidic residues" evidence="5">
    <location>
        <begin position="157"/>
        <end position="173"/>
    </location>
</feature>
<organism evidence="8 9">
    <name type="scientific">Brachionus calyciflorus</name>
    <dbReference type="NCBI Taxonomy" id="104777"/>
    <lineage>
        <taxon>Eukaryota</taxon>
        <taxon>Metazoa</taxon>
        <taxon>Spiralia</taxon>
        <taxon>Gnathifera</taxon>
        <taxon>Rotifera</taxon>
        <taxon>Eurotatoria</taxon>
        <taxon>Monogononta</taxon>
        <taxon>Pseudotrocha</taxon>
        <taxon>Ploima</taxon>
        <taxon>Brachionidae</taxon>
        <taxon>Brachionus</taxon>
    </lineage>
</organism>
<dbReference type="SUPFAM" id="SSF103657">
    <property type="entry name" value="BAR/IMD domain-like"/>
    <property type="match status" value="1"/>
</dbReference>
<dbReference type="SUPFAM" id="SSF48350">
    <property type="entry name" value="GTPase activation domain, GAP"/>
    <property type="match status" value="1"/>
</dbReference>
<keyword evidence="1 3" id="KW-0728">SH3 domain</keyword>
<dbReference type="InterPro" id="IPR047234">
    <property type="entry name" value="GRAF_fam"/>
</dbReference>
<dbReference type="SMART" id="SM00326">
    <property type="entry name" value="SH3"/>
    <property type="match status" value="1"/>
</dbReference>
<proteinExistence type="predicted"/>
<dbReference type="InterPro" id="IPR000198">
    <property type="entry name" value="RhoGAP_dom"/>
</dbReference>
<feature type="compositionally biased region" description="Low complexity" evidence="5">
    <location>
        <begin position="884"/>
        <end position="902"/>
    </location>
</feature>
<dbReference type="PROSITE" id="PS50002">
    <property type="entry name" value="SH3"/>
    <property type="match status" value="1"/>
</dbReference>